<organism evidence="2 3">
    <name type="scientific">Portunus trituberculatus</name>
    <name type="common">Swimming crab</name>
    <name type="synonym">Neptunus trituberculatus</name>
    <dbReference type="NCBI Taxonomy" id="210409"/>
    <lineage>
        <taxon>Eukaryota</taxon>
        <taxon>Metazoa</taxon>
        <taxon>Ecdysozoa</taxon>
        <taxon>Arthropoda</taxon>
        <taxon>Crustacea</taxon>
        <taxon>Multicrustacea</taxon>
        <taxon>Malacostraca</taxon>
        <taxon>Eumalacostraca</taxon>
        <taxon>Eucarida</taxon>
        <taxon>Decapoda</taxon>
        <taxon>Pleocyemata</taxon>
        <taxon>Brachyura</taxon>
        <taxon>Eubrachyura</taxon>
        <taxon>Portunoidea</taxon>
        <taxon>Portunidae</taxon>
        <taxon>Portuninae</taxon>
        <taxon>Portunus</taxon>
    </lineage>
</organism>
<accession>A0A5B7ISJ4</accession>
<name>A0A5B7ISJ4_PORTR</name>
<dbReference type="Proteomes" id="UP000324222">
    <property type="component" value="Unassembled WGS sequence"/>
</dbReference>
<dbReference type="EMBL" id="VSRR010067464">
    <property type="protein sequence ID" value="MPC85139.1"/>
    <property type="molecule type" value="Genomic_DNA"/>
</dbReference>
<evidence type="ECO:0000313" key="3">
    <source>
        <dbReference type="Proteomes" id="UP000324222"/>
    </source>
</evidence>
<evidence type="ECO:0000313" key="2">
    <source>
        <dbReference type="EMBL" id="MPC85139.1"/>
    </source>
</evidence>
<dbReference type="AlphaFoldDB" id="A0A5B7ISJ4"/>
<gene>
    <name evidence="2" type="ORF">E2C01_079901</name>
</gene>
<dbReference type="OrthoDB" id="6353401at2759"/>
<evidence type="ECO:0000256" key="1">
    <source>
        <dbReference type="SAM" id="MobiDB-lite"/>
    </source>
</evidence>
<protein>
    <submittedName>
        <fullName evidence="2">Uncharacterized protein</fullName>
    </submittedName>
</protein>
<keyword evidence="3" id="KW-1185">Reference proteome</keyword>
<reference evidence="2 3" key="1">
    <citation type="submission" date="2019-05" db="EMBL/GenBank/DDBJ databases">
        <title>Another draft genome of Portunus trituberculatus and its Hox gene families provides insights of decapod evolution.</title>
        <authorList>
            <person name="Jeong J.-H."/>
            <person name="Song I."/>
            <person name="Kim S."/>
            <person name="Choi T."/>
            <person name="Kim D."/>
            <person name="Ryu S."/>
            <person name="Kim W."/>
        </authorList>
    </citation>
    <scope>NUCLEOTIDE SEQUENCE [LARGE SCALE GENOMIC DNA]</scope>
    <source>
        <tissue evidence="2">Muscle</tissue>
    </source>
</reference>
<sequence length="331" mass="36048">MVGIVVPELPSGAEAIAEPEVGESSPPTHALLYQGGSVSLTTASASQLASRGLVPYPHVYLTTEHALTVTRALATLHAHTLIDRKAANVDTLQEKPALNAPSSETSEEESEDKPSNVDKWTAQITQLGLVDANLSVMVDALGNTQANERTVRRLEALRGDLPTLTQFLQFASVMQTTRVPSVGPVCIGDVWVPEVEPVEGEEVVAIRLRGGKDLQAPPLRDAAWSWLTLLSGETLRDRYMELCDDYCNAFNKALLRREAAGGSVEELSYFDVMRDLGENFLHAFLTVIHKFVVSGKWFFDRQLHTNEGLVALVDLVSFLVDNGIVGSIFVV</sequence>
<feature type="region of interest" description="Disordered" evidence="1">
    <location>
        <begin position="92"/>
        <end position="118"/>
    </location>
</feature>
<comment type="caution">
    <text evidence="2">The sequence shown here is derived from an EMBL/GenBank/DDBJ whole genome shotgun (WGS) entry which is preliminary data.</text>
</comment>
<proteinExistence type="predicted"/>